<dbReference type="SMART" id="SM00267">
    <property type="entry name" value="GGDEF"/>
    <property type="match status" value="1"/>
</dbReference>
<dbReference type="SMART" id="SM00065">
    <property type="entry name" value="GAF"/>
    <property type="match status" value="1"/>
</dbReference>
<dbReference type="InterPro" id="IPR043128">
    <property type="entry name" value="Rev_trsase/Diguanyl_cyclase"/>
</dbReference>
<accession>A0AAQ1GLT2</accession>
<dbReference type="InterPro" id="IPR052163">
    <property type="entry name" value="DGC-Regulatory_Protein"/>
</dbReference>
<dbReference type="PANTHER" id="PTHR46663">
    <property type="entry name" value="DIGUANYLATE CYCLASE DGCT-RELATED"/>
    <property type="match status" value="1"/>
</dbReference>
<proteinExistence type="predicted"/>
<dbReference type="InterPro" id="IPR029016">
    <property type="entry name" value="GAF-like_dom_sf"/>
</dbReference>
<dbReference type="InterPro" id="IPR029787">
    <property type="entry name" value="Nucleotide_cyclase"/>
</dbReference>
<dbReference type="PROSITE" id="PS50887">
    <property type="entry name" value="GGDEF"/>
    <property type="match status" value="1"/>
</dbReference>
<evidence type="ECO:0000313" key="3">
    <source>
        <dbReference type="EMBL" id="SEK11458.1"/>
    </source>
</evidence>
<name>A0AAQ1GLT2_9BURK</name>
<dbReference type="Proteomes" id="UP000183529">
    <property type="component" value="Unassembled WGS sequence"/>
</dbReference>
<comment type="caution">
    <text evidence="3">The sequence shown here is derived from an EMBL/GenBank/DDBJ whole genome shotgun (WGS) entry which is preliminary data.</text>
</comment>
<dbReference type="EMBL" id="QJJV01000021">
    <property type="protein sequence ID" value="PXX10588.1"/>
    <property type="molecule type" value="Genomic_DNA"/>
</dbReference>
<dbReference type="Gene3D" id="3.30.450.40">
    <property type="match status" value="1"/>
</dbReference>
<feature type="domain" description="GGDEF" evidence="1">
    <location>
        <begin position="232"/>
        <end position="359"/>
    </location>
</feature>
<dbReference type="InterPro" id="IPR000160">
    <property type="entry name" value="GGDEF_dom"/>
</dbReference>
<dbReference type="SUPFAM" id="SSF55781">
    <property type="entry name" value="GAF domain-like"/>
    <property type="match status" value="1"/>
</dbReference>
<sequence length="359" mass="38415">MLARPARGAPICAKRALTQTFDAMKNDLGGPRLDNATLLEIIRAQSDIARLGLDLGGVMAFVAERTEHLTGAQGAAVELAEGGEMVYRAASGSVAGMLGLRLARESSLSGLCVSSGEILRCDDSEADPRVDREACRRVGLRSMIVTPLKHLDATVGVLKVVAPEVGAFDDDDIETLSLMSGLIAAAMFHAARHETSELYLRATHDALTGLPNRALFYDRLRQSVDLAVRSEGGLGVLNLDMDGLKPINDRYGHRAGDAAIRETAARIASNSRRVDTAARVGGDEFAMILPGIDGRSDAEVYSRRIREKVGEPFEFEGQTIELGVSVGVAVLPEDGVEMTRLLDRADQAMYVAKRGKGAE</sequence>
<dbReference type="Pfam" id="PF13185">
    <property type="entry name" value="GAF_2"/>
    <property type="match status" value="1"/>
</dbReference>
<dbReference type="Proteomes" id="UP000247515">
    <property type="component" value="Unassembled WGS sequence"/>
</dbReference>
<dbReference type="CDD" id="cd01949">
    <property type="entry name" value="GGDEF"/>
    <property type="match status" value="1"/>
</dbReference>
<dbReference type="Gene3D" id="3.30.70.270">
    <property type="match status" value="1"/>
</dbReference>
<evidence type="ECO:0000313" key="5">
    <source>
        <dbReference type="Proteomes" id="UP000247515"/>
    </source>
</evidence>
<evidence type="ECO:0000313" key="4">
    <source>
        <dbReference type="Proteomes" id="UP000183529"/>
    </source>
</evidence>
<evidence type="ECO:0000259" key="1">
    <source>
        <dbReference type="PROSITE" id="PS50887"/>
    </source>
</evidence>
<reference evidence="2 5" key="2">
    <citation type="submission" date="2018-05" db="EMBL/GenBank/DDBJ databases">
        <title>Genomic Encyclopedia of Type Strains, Phase IV (KMG-V): Genome sequencing to study the core and pangenomes of soil and plant-associated prokaryotes.</title>
        <authorList>
            <person name="Whitman W."/>
        </authorList>
    </citation>
    <scope>NUCLEOTIDE SEQUENCE [LARGE SCALE GENOMIC DNA]</scope>
    <source>
        <strain evidence="2 5">SIr-6563</strain>
    </source>
</reference>
<dbReference type="EMBL" id="FNZM01000020">
    <property type="protein sequence ID" value="SEK11458.1"/>
    <property type="molecule type" value="Genomic_DNA"/>
</dbReference>
<dbReference type="SUPFAM" id="SSF55073">
    <property type="entry name" value="Nucleotide cyclase"/>
    <property type="match status" value="1"/>
</dbReference>
<organism evidence="3 4">
    <name type="scientific">Paraburkholderia tropica</name>
    <dbReference type="NCBI Taxonomy" id="92647"/>
    <lineage>
        <taxon>Bacteria</taxon>
        <taxon>Pseudomonadati</taxon>
        <taxon>Pseudomonadota</taxon>
        <taxon>Betaproteobacteria</taxon>
        <taxon>Burkholderiales</taxon>
        <taxon>Burkholderiaceae</taxon>
        <taxon>Paraburkholderia</taxon>
    </lineage>
</organism>
<dbReference type="AlphaFoldDB" id="A0AAQ1GLT2"/>
<protein>
    <submittedName>
        <fullName evidence="3">Diguanylate cyclase with GAF sensor</fullName>
    </submittedName>
</protein>
<evidence type="ECO:0000313" key="2">
    <source>
        <dbReference type="EMBL" id="PXX10588.1"/>
    </source>
</evidence>
<reference evidence="3 4" key="1">
    <citation type="submission" date="2016-10" db="EMBL/GenBank/DDBJ databases">
        <authorList>
            <person name="Varghese N."/>
            <person name="Submissions S."/>
        </authorList>
    </citation>
    <scope>NUCLEOTIDE SEQUENCE [LARGE SCALE GENOMIC DNA]</scope>
    <source>
        <strain evidence="3 4">LMG 22274</strain>
    </source>
</reference>
<dbReference type="NCBIfam" id="TIGR00254">
    <property type="entry name" value="GGDEF"/>
    <property type="match status" value="1"/>
</dbReference>
<dbReference type="InterPro" id="IPR003018">
    <property type="entry name" value="GAF"/>
</dbReference>
<gene>
    <name evidence="2" type="ORF">C7400_12164</name>
    <name evidence="3" type="ORF">SAMN05216550_12090</name>
</gene>
<dbReference type="Pfam" id="PF00990">
    <property type="entry name" value="GGDEF"/>
    <property type="match status" value="1"/>
</dbReference>
<dbReference type="PANTHER" id="PTHR46663:SF2">
    <property type="entry name" value="GGDEF DOMAIN-CONTAINING PROTEIN"/>
    <property type="match status" value="1"/>
</dbReference>
<keyword evidence="5" id="KW-1185">Reference proteome</keyword>